<reference evidence="1" key="1">
    <citation type="submission" date="2015-06" db="EMBL/GenBank/DDBJ databases">
        <authorList>
            <person name="Joergensen T."/>
        </authorList>
    </citation>
    <scope>NUCLEOTIDE SEQUENCE</scope>
    <source>
        <plasmid evidence="1">pRGRH0617</plasmid>
    </source>
</reference>
<keyword evidence="1" id="KW-0614">Plasmid</keyword>
<dbReference type="AlphaFoldDB" id="A0A0H5Q0B1"/>
<accession>A0A0H5Q0B1</accession>
<dbReference type="EMBL" id="LN853246">
    <property type="protein sequence ID" value="CRY95411.1"/>
    <property type="molecule type" value="Genomic_DNA"/>
</dbReference>
<organism evidence="1">
    <name type="scientific">uncultured prokaryote</name>
    <dbReference type="NCBI Taxonomy" id="198431"/>
    <lineage>
        <taxon>unclassified sequences</taxon>
        <taxon>environmental samples</taxon>
    </lineage>
</organism>
<proteinExistence type="predicted"/>
<reference evidence="1" key="2">
    <citation type="submission" date="2015-07" db="EMBL/GenBank/DDBJ databases">
        <title>Plasmids, circular viruses and viroids from rat gut.</title>
        <authorList>
            <person name="Jorgensen T.J."/>
            <person name="Hansen M.A."/>
            <person name="Xu Z."/>
            <person name="Tabak M.A."/>
            <person name="Sorensen S.J."/>
            <person name="Hansen L.H."/>
        </authorList>
    </citation>
    <scope>NUCLEOTIDE SEQUENCE</scope>
    <source>
        <plasmid evidence="1">pRGRH0617</plasmid>
    </source>
</reference>
<protein>
    <submittedName>
        <fullName evidence="1">Uncharacterized protein</fullName>
    </submittedName>
</protein>
<evidence type="ECO:0000313" key="1">
    <source>
        <dbReference type="EMBL" id="CRY95411.1"/>
    </source>
</evidence>
<name>A0A0H5Q0B1_9ZZZZ</name>
<sequence>MNTDTSRKPVKDQFSLKALILAGKHTGKTIPVENQLKTSNEKYGKTSKTSYPLTGITVSVTGSGKKRTFRHEDEGSFMDECQKAERQDQAINSSLPVDPLDLPDSDEAIAWATHVWGLADHDVNIHALLIWDVWLRLKDEQLVIEPMGRLRPDELAVVRRWLKLRDSRGVTREAHIVQTLQTGIPWQGDDLPMTPPFEMKQARRFFDTLKDAA</sequence>
<geneLocation type="plasmid" evidence="1">
    <name>pRGRH0617</name>
</geneLocation>